<dbReference type="EMBL" id="QEKH01000018">
    <property type="protein sequence ID" value="PVY40011.1"/>
    <property type="molecule type" value="Genomic_DNA"/>
</dbReference>
<comment type="caution">
    <text evidence="3">The sequence shown here is derived from an EMBL/GenBank/DDBJ whole genome shotgun (WGS) entry which is preliminary data.</text>
</comment>
<dbReference type="Pfam" id="PF13173">
    <property type="entry name" value="AAA_14"/>
    <property type="match status" value="1"/>
</dbReference>
<gene>
    <name evidence="3" type="ORF">C8D82_11810</name>
</gene>
<dbReference type="Pfam" id="PF13635">
    <property type="entry name" value="DUF4143"/>
    <property type="match status" value="1"/>
</dbReference>
<dbReference type="Proteomes" id="UP000245959">
    <property type="component" value="Unassembled WGS sequence"/>
</dbReference>
<dbReference type="InterPro" id="IPR025420">
    <property type="entry name" value="DUF4143"/>
</dbReference>
<evidence type="ECO:0008006" key="5">
    <source>
        <dbReference type="Google" id="ProtNLM"/>
    </source>
</evidence>
<dbReference type="OrthoDB" id="9778168at2"/>
<dbReference type="SUPFAM" id="SSF52540">
    <property type="entry name" value="P-loop containing nucleoside triphosphate hydrolases"/>
    <property type="match status" value="1"/>
</dbReference>
<feature type="domain" description="AAA" evidence="1">
    <location>
        <begin position="17"/>
        <end position="134"/>
    </location>
</feature>
<dbReference type="PANTHER" id="PTHR43566:SF2">
    <property type="entry name" value="DUF4143 DOMAIN-CONTAINING PROTEIN"/>
    <property type="match status" value="1"/>
</dbReference>
<dbReference type="GeneID" id="78295727"/>
<dbReference type="PANTHER" id="PTHR43566">
    <property type="entry name" value="CONSERVED PROTEIN"/>
    <property type="match status" value="1"/>
</dbReference>
<proteinExistence type="predicted"/>
<accession>A0A2U1AUH3</accession>
<dbReference type="InterPro" id="IPR027417">
    <property type="entry name" value="P-loop_NTPase"/>
</dbReference>
<feature type="domain" description="DUF4143" evidence="2">
    <location>
        <begin position="175"/>
        <end position="333"/>
    </location>
</feature>
<evidence type="ECO:0000313" key="3">
    <source>
        <dbReference type="EMBL" id="PVY40011.1"/>
    </source>
</evidence>
<keyword evidence="4" id="KW-1185">Reference proteome</keyword>
<organism evidence="3 4">
    <name type="scientific">Victivallis vadensis</name>
    <dbReference type="NCBI Taxonomy" id="172901"/>
    <lineage>
        <taxon>Bacteria</taxon>
        <taxon>Pseudomonadati</taxon>
        <taxon>Lentisphaerota</taxon>
        <taxon>Lentisphaeria</taxon>
        <taxon>Victivallales</taxon>
        <taxon>Victivallaceae</taxon>
        <taxon>Victivallis</taxon>
    </lineage>
</organism>
<sequence>MIKRKIQGVLADLATKFPVITITGPRQAGKTTLVQLQFPDYKYVNLEDPDVRLLAERDSKEFLEQYSAPVIIDEVQRVPKLLSYIQVIVDRDKKKKGQFILTGSQQPNLRAEVSQSLAGRTAILQLLPLSIQELTEAGIQMDRDEYLFKGFMPELYDSNIEPELLYRNYYMTYIERDARQLINLRNSLNFELFIKLLAGRVGQLVNLSSLSNDVGVSVSTLSEWLSVLEASHIVFRLPCYFQNFGKRLVKTPKLYFTEVGLATYLLGIKDVSQVARDPLLGGLFKNMVVVEALKARYNAGKEGELYFYRDSKGMEIDLLLNENRELLPMEIKAARSYNPDFTEAITKFRSLVPNAKPGAVIYSGDLTPTIKETRFVNFTDTADIITKQVLTSKN</sequence>
<evidence type="ECO:0000259" key="2">
    <source>
        <dbReference type="Pfam" id="PF13635"/>
    </source>
</evidence>
<name>A0A2U1AUH3_9BACT</name>
<evidence type="ECO:0000313" key="4">
    <source>
        <dbReference type="Proteomes" id="UP000245959"/>
    </source>
</evidence>
<protein>
    <recommendedName>
        <fullName evidence="5">AAA+ ATPase domain-containing protein</fullName>
    </recommendedName>
</protein>
<dbReference type="AlphaFoldDB" id="A0A2U1AUH3"/>
<evidence type="ECO:0000259" key="1">
    <source>
        <dbReference type="Pfam" id="PF13173"/>
    </source>
</evidence>
<dbReference type="RefSeq" id="WP_116884431.1">
    <property type="nucleotide sequence ID" value="NZ_CABMMC010000035.1"/>
</dbReference>
<reference evidence="3 4" key="1">
    <citation type="submission" date="2018-04" db="EMBL/GenBank/DDBJ databases">
        <title>Genomic Encyclopedia of Type Strains, Phase IV (KMG-IV): sequencing the most valuable type-strain genomes for metagenomic binning, comparative biology and taxonomic classification.</title>
        <authorList>
            <person name="Goeker M."/>
        </authorList>
    </citation>
    <scope>NUCLEOTIDE SEQUENCE [LARGE SCALE GENOMIC DNA]</scope>
    <source>
        <strain evidence="3 4">DSM 14823</strain>
    </source>
</reference>
<dbReference type="InterPro" id="IPR041682">
    <property type="entry name" value="AAA_14"/>
</dbReference>